<dbReference type="Pfam" id="PF08238">
    <property type="entry name" value="Sel1"/>
    <property type="match status" value="3"/>
</dbReference>
<dbReference type="KEGG" id="yag:AABB28_16395"/>
<dbReference type="AlphaFoldDB" id="A0AAN0MF42"/>
<dbReference type="RefSeq" id="WP_342069790.1">
    <property type="nucleotide sequence ID" value="NZ_CP151762.1"/>
</dbReference>
<keyword evidence="3" id="KW-1185">Reference proteome</keyword>
<organism evidence="2 3">
    <name type="scientific">Yoonia algicola</name>
    <dbReference type="NCBI Taxonomy" id="3137368"/>
    <lineage>
        <taxon>Bacteria</taxon>
        <taxon>Pseudomonadati</taxon>
        <taxon>Pseudomonadota</taxon>
        <taxon>Alphaproteobacteria</taxon>
        <taxon>Rhodobacterales</taxon>
        <taxon>Paracoccaceae</taxon>
        <taxon>Yoonia</taxon>
    </lineage>
</organism>
<name>A0AAN0MF42_9RHOB</name>
<evidence type="ECO:0000313" key="2">
    <source>
        <dbReference type="EMBL" id="WZU63408.1"/>
    </source>
</evidence>
<evidence type="ECO:0000313" key="3">
    <source>
        <dbReference type="Proteomes" id="UP001451782"/>
    </source>
</evidence>
<proteinExistence type="predicted"/>
<dbReference type="InterPro" id="IPR050767">
    <property type="entry name" value="Sel1_AlgK"/>
</dbReference>
<dbReference type="PANTHER" id="PTHR11102:SF160">
    <property type="entry name" value="ERAD-ASSOCIATED E3 UBIQUITIN-PROTEIN LIGASE COMPONENT HRD3"/>
    <property type="match status" value="1"/>
</dbReference>
<dbReference type="Proteomes" id="UP001451782">
    <property type="component" value="Chromosome"/>
</dbReference>
<reference evidence="2 3" key="1">
    <citation type="submission" date="2024-04" db="EMBL/GenBank/DDBJ databases">
        <title>Phylogenomic analyses of a clade within the roseobacter group suggest taxonomic reassignments of species of the genera Aestuariivita, Citreicella, Loktanella, Nautella, Pelagibaca, Ruegeria, Thalassobius, Thiobacimonas and Tropicibacter, and the proposal o.</title>
        <authorList>
            <person name="Jeon C.O."/>
        </authorList>
    </citation>
    <scope>NUCLEOTIDE SEQUENCE [LARGE SCALE GENOMIC DNA]</scope>
    <source>
        <strain evidence="2 3">G8-12</strain>
    </source>
</reference>
<keyword evidence="1" id="KW-0732">Signal</keyword>
<dbReference type="EMBL" id="CP151762">
    <property type="protein sequence ID" value="WZU63408.1"/>
    <property type="molecule type" value="Genomic_DNA"/>
</dbReference>
<evidence type="ECO:0000256" key="1">
    <source>
        <dbReference type="SAM" id="SignalP"/>
    </source>
</evidence>
<sequence>MKNFILSCAVSVAFLPATSWAQEDAASAFASRDFATAKALWLSEAAVGSAEAMLGLGLLADRGFGQQRDFDVAFDWYLQAASLGLAEAQFNVAIMLDAGLGRERDVEEAQIWYTRAALRDHARAQYNLGLLYEAGDGIAANPALAAYWFGQAAQSVPAAAQKEVAPVTASRTLAAPDVTFDKVDTSQVELVWNADPNANATLLLEVIEAPRVGENYGAPTISVKTVASGILEMSDLPTEHAIWRVVNLASDDTDYAAADWSSNQGIAPPRGRITLFSDPAVKSMEDAASIFASSLRQAGYWVQITDDVSKQSDNFYVSYGYASDQQLAQAIAEFLPSTEQITPVKQLLRSMQPGEVAVNLSAFR</sequence>
<protein>
    <submittedName>
        <fullName evidence="2">Tetratricopeptide repeat protein</fullName>
    </submittedName>
</protein>
<dbReference type="SMART" id="SM00671">
    <property type="entry name" value="SEL1"/>
    <property type="match status" value="3"/>
</dbReference>
<dbReference type="InterPro" id="IPR011990">
    <property type="entry name" value="TPR-like_helical_dom_sf"/>
</dbReference>
<dbReference type="SUPFAM" id="SSF81901">
    <property type="entry name" value="HCP-like"/>
    <property type="match status" value="1"/>
</dbReference>
<dbReference type="Gene3D" id="1.25.40.10">
    <property type="entry name" value="Tetratricopeptide repeat domain"/>
    <property type="match status" value="1"/>
</dbReference>
<dbReference type="InterPro" id="IPR006597">
    <property type="entry name" value="Sel1-like"/>
</dbReference>
<gene>
    <name evidence="2" type="ORF">AABB28_16395</name>
</gene>
<dbReference type="PANTHER" id="PTHR11102">
    <property type="entry name" value="SEL-1-LIKE PROTEIN"/>
    <property type="match status" value="1"/>
</dbReference>
<feature type="chain" id="PRO_5043024341" evidence="1">
    <location>
        <begin position="22"/>
        <end position="364"/>
    </location>
</feature>
<accession>A0AAN0MF42</accession>
<feature type="signal peptide" evidence="1">
    <location>
        <begin position="1"/>
        <end position="21"/>
    </location>
</feature>